<evidence type="ECO:0000313" key="4">
    <source>
        <dbReference type="Proteomes" id="UP000659223"/>
    </source>
</evidence>
<feature type="region of interest" description="Disordered" evidence="1">
    <location>
        <begin position="447"/>
        <end position="485"/>
    </location>
</feature>
<proteinExistence type="predicted"/>
<dbReference type="SUPFAM" id="SSF53300">
    <property type="entry name" value="vWA-like"/>
    <property type="match status" value="1"/>
</dbReference>
<feature type="domain" description="VWFA" evidence="2">
    <location>
        <begin position="61"/>
        <end position="242"/>
    </location>
</feature>
<dbReference type="PROSITE" id="PS50234">
    <property type="entry name" value="VWFA"/>
    <property type="match status" value="1"/>
</dbReference>
<evidence type="ECO:0000313" key="3">
    <source>
        <dbReference type="EMBL" id="GGX78207.1"/>
    </source>
</evidence>
<feature type="region of interest" description="Disordered" evidence="1">
    <location>
        <begin position="509"/>
        <end position="554"/>
    </location>
</feature>
<gene>
    <name evidence="3" type="ORF">GCM10010324_24670</name>
</gene>
<evidence type="ECO:0000256" key="1">
    <source>
        <dbReference type="SAM" id="MobiDB-lite"/>
    </source>
</evidence>
<reference evidence="4" key="1">
    <citation type="journal article" date="2019" name="Int. J. Syst. Evol. Microbiol.">
        <title>The Global Catalogue of Microorganisms (GCM) 10K type strain sequencing project: providing services to taxonomists for standard genome sequencing and annotation.</title>
        <authorList>
            <consortium name="The Broad Institute Genomics Platform"/>
            <consortium name="The Broad Institute Genome Sequencing Center for Infectious Disease"/>
            <person name="Wu L."/>
            <person name="Ma J."/>
        </authorList>
    </citation>
    <scope>NUCLEOTIDE SEQUENCE [LARGE SCALE GENOMIC DNA]</scope>
    <source>
        <strain evidence="4">JCM 4586</strain>
    </source>
</reference>
<dbReference type="InterPro" id="IPR002035">
    <property type="entry name" value="VWF_A"/>
</dbReference>
<protein>
    <recommendedName>
        <fullName evidence="2">VWFA domain-containing protein</fullName>
    </recommendedName>
</protein>
<feature type="compositionally biased region" description="Low complexity" evidence="1">
    <location>
        <begin position="522"/>
        <end position="531"/>
    </location>
</feature>
<dbReference type="Proteomes" id="UP000659223">
    <property type="component" value="Unassembled WGS sequence"/>
</dbReference>
<feature type="compositionally biased region" description="Pro residues" evidence="1">
    <location>
        <begin position="458"/>
        <end position="473"/>
    </location>
</feature>
<dbReference type="RefSeq" id="WP_190021703.1">
    <property type="nucleotide sequence ID" value="NZ_BMUT01000004.1"/>
</dbReference>
<dbReference type="InterPro" id="IPR036465">
    <property type="entry name" value="vWFA_dom_sf"/>
</dbReference>
<accession>A0ABQ2YDF6</accession>
<feature type="compositionally biased region" description="Basic and acidic residues" evidence="1">
    <location>
        <begin position="540"/>
        <end position="554"/>
    </location>
</feature>
<dbReference type="Pfam" id="PF13768">
    <property type="entry name" value="VWA_3"/>
    <property type="match status" value="1"/>
</dbReference>
<dbReference type="SMART" id="SM00327">
    <property type="entry name" value="VWA"/>
    <property type="match status" value="1"/>
</dbReference>
<dbReference type="Gene3D" id="2.60.40.3670">
    <property type="match status" value="1"/>
</dbReference>
<dbReference type="Gene3D" id="3.40.50.410">
    <property type="entry name" value="von Willebrand factor, type A domain"/>
    <property type="match status" value="1"/>
</dbReference>
<dbReference type="EMBL" id="BMUT01000004">
    <property type="protein sequence ID" value="GGX78207.1"/>
    <property type="molecule type" value="Genomic_DNA"/>
</dbReference>
<organism evidence="3 4">
    <name type="scientific">Streptomyces hiroshimensis</name>
    <dbReference type="NCBI Taxonomy" id="66424"/>
    <lineage>
        <taxon>Bacteria</taxon>
        <taxon>Bacillati</taxon>
        <taxon>Actinomycetota</taxon>
        <taxon>Actinomycetes</taxon>
        <taxon>Kitasatosporales</taxon>
        <taxon>Streptomycetaceae</taxon>
        <taxon>Streptomyces</taxon>
    </lineage>
</organism>
<sequence>MNRDDAAGPQDRAPTAALPALTVQLGQNKYLPAGPEAVPAHAILTVEGHGLGGLTAHASSAEVVVIDCSGSMNWPSTKISAARKAAAAAIGVLRDGTRFALVEGTDKARVVYPATGRLAVAGPATRADAARTAHALVAAGGTAVASWLACARDLLTAPEQDHPIRHALLLTDGRNEHDRPGELERVLADCTGKFTCDARGIGDQWAAAELRAIASRLHGKADAVERDSDLEDEFRTMMTSAMAKALPGIRIRVRPRAGSEIRFFKQVFPTELDLTKEGVQSGERSWDFPTGAWGDESRDYHLCVTADRAGDPMGEDMQLASVSLVPDAVGDHPAEAVVAVPLPVPLLVHWTDDAGLSTQVHPRVAHFAGHADLGRAVNAGCEAYERGDRAAAEEEWGRAVRLAHELGDEKMLRRLRRLVRIDDAGEGRVRLLGVIAAGDLNAAWVGSDHSTQTHKSWEPPPGSPEPAPPPSVPGPRRVPGAADARICGAPGASGVPDVVCPRPQCGRISPGTAKVCPKCGHSLPARGASPASPAPLAPPEQHERPEHEPPEPPA</sequence>
<keyword evidence="4" id="KW-1185">Reference proteome</keyword>
<evidence type="ECO:0000259" key="2">
    <source>
        <dbReference type="PROSITE" id="PS50234"/>
    </source>
</evidence>
<dbReference type="Gene3D" id="1.20.120.1690">
    <property type="match status" value="1"/>
</dbReference>
<dbReference type="CDD" id="cd00198">
    <property type="entry name" value="vWFA"/>
    <property type="match status" value="1"/>
</dbReference>
<comment type="caution">
    <text evidence="3">The sequence shown here is derived from an EMBL/GenBank/DDBJ whole genome shotgun (WGS) entry which is preliminary data.</text>
</comment>
<name>A0ABQ2YDF6_9ACTN</name>